<proteinExistence type="predicted"/>
<dbReference type="SUPFAM" id="SSF56003">
    <property type="entry name" value="Molybdenum cofactor-binding domain"/>
    <property type="match status" value="1"/>
</dbReference>
<evidence type="ECO:0000313" key="3">
    <source>
        <dbReference type="EMBL" id="CAG9122636.1"/>
    </source>
</evidence>
<protein>
    <submittedName>
        <fullName evidence="3">(diamondback moth) hypothetical protein</fullName>
    </submittedName>
</protein>
<dbReference type="EMBL" id="CAJHNJ030000027">
    <property type="protein sequence ID" value="CAG9122636.1"/>
    <property type="molecule type" value="Genomic_DNA"/>
</dbReference>
<dbReference type="Pfam" id="PF20256">
    <property type="entry name" value="MoCoBD_2"/>
    <property type="match status" value="1"/>
</dbReference>
<keyword evidence="4" id="KW-1185">Reference proteome</keyword>
<dbReference type="InterPro" id="IPR016208">
    <property type="entry name" value="Ald_Oxase/xanthine_DH-like"/>
</dbReference>
<dbReference type="PANTHER" id="PTHR11908:SF132">
    <property type="entry name" value="ALDEHYDE OXIDASE 1-RELATED"/>
    <property type="match status" value="1"/>
</dbReference>
<dbReference type="InterPro" id="IPR037165">
    <property type="entry name" value="AldOxase/xan_DH_Mopterin-bd_sf"/>
</dbReference>
<dbReference type="InterPro" id="IPR046867">
    <property type="entry name" value="AldOxase/xan_DH_MoCoBD2"/>
</dbReference>
<evidence type="ECO:0000256" key="1">
    <source>
        <dbReference type="ARBA" id="ARBA00022505"/>
    </source>
</evidence>
<dbReference type="PANTHER" id="PTHR11908">
    <property type="entry name" value="XANTHINE DEHYDROGENASE"/>
    <property type="match status" value="1"/>
</dbReference>
<keyword evidence="1" id="KW-0500">Molybdenum</keyword>
<gene>
    <name evidence="3" type="ORF">PLXY2_LOCUS7730</name>
</gene>
<accession>A0A8S4F5A4</accession>
<dbReference type="AlphaFoldDB" id="A0A8S4F5A4"/>
<comment type="caution">
    <text evidence="3">The sequence shown here is derived from an EMBL/GenBank/DDBJ whole genome shotgun (WGS) entry which is preliminary data.</text>
</comment>
<evidence type="ECO:0000259" key="2">
    <source>
        <dbReference type="Pfam" id="PF20256"/>
    </source>
</evidence>
<reference evidence="3" key="1">
    <citation type="submission" date="2020-11" db="EMBL/GenBank/DDBJ databases">
        <authorList>
            <person name="Whiteford S."/>
        </authorList>
    </citation>
    <scope>NUCLEOTIDE SEQUENCE</scope>
</reference>
<name>A0A8S4F5A4_PLUXY</name>
<evidence type="ECO:0000313" key="4">
    <source>
        <dbReference type="Proteomes" id="UP000653454"/>
    </source>
</evidence>
<dbReference type="Gene3D" id="3.30.365.10">
    <property type="entry name" value="Aldehyde oxidase/xanthine dehydrogenase, molybdopterin binding domain"/>
    <property type="match status" value="1"/>
</dbReference>
<sequence>MYYAKKSKPSVFDSIEGGFIMGQGYWTCEDLVHNGEGELITDRSWNYHVPQARDIPLDFRVYFKRNSYNPIGVLGSKATGEPATCMAVCVAFAIRDALVASRADSTLPSTTWFNIDGAHTIDRIVLAASTKLEEFLLM</sequence>
<dbReference type="Proteomes" id="UP000653454">
    <property type="component" value="Unassembled WGS sequence"/>
</dbReference>
<organism evidence="3 4">
    <name type="scientific">Plutella xylostella</name>
    <name type="common">Diamondback moth</name>
    <name type="synonym">Plutella maculipennis</name>
    <dbReference type="NCBI Taxonomy" id="51655"/>
    <lineage>
        <taxon>Eukaryota</taxon>
        <taxon>Metazoa</taxon>
        <taxon>Ecdysozoa</taxon>
        <taxon>Arthropoda</taxon>
        <taxon>Hexapoda</taxon>
        <taxon>Insecta</taxon>
        <taxon>Pterygota</taxon>
        <taxon>Neoptera</taxon>
        <taxon>Endopterygota</taxon>
        <taxon>Lepidoptera</taxon>
        <taxon>Glossata</taxon>
        <taxon>Ditrysia</taxon>
        <taxon>Yponomeutoidea</taxon>
        <taxon>Plutellidae</taxon>
        <taxon>Plutella</taxon>
    </lineage>
</organism>
<dbReference type="GO" id="GO:0016491">
    <property type="term" value="F:oxidoreductase activity"/>
    <property type="evidence" value="ECO:0007669"/>
    <property type="project" value="InterPro"/>
</dbReference>
<feature type="domain" description="Aldehyde oxidase/xanthine dehydrogenase second molybdopterin binding" evidence="2">
    <location>
        <begin position="15"/>
        <end position="56"/>
    </location>
</feature>
<dbReference type="GO" id="GO:0005506">
    <property type="term" value="F:iron ion binding"/>
    <property type="evidence" value="ECO:0007669"/>
    <property type="project" value="InterPro"/>
</dbReference>